<dbReference type="RefSeq" id="WP_052428170.1">
    <property type="nucleotide sequence ID" value="NZ_CP022752.1"/>
</dbReference>
<evidence type="ECO:0000256" key="2">
    <source>
        <dbReference type="SAM" id="MobiDB-lite"/>
    </source>
</evidence>
<evidence type="ECO:0000313" key="5">
    <source>
        <dbReference type="Proteomes" id="UP000215043"/>
    </source>
</evidence>
<dbReference type="KEGG" id="aey:CDG81_12935"/>
<evidence type="ECO:0000259" key="3">
    <source>
        <dbReference type="Pfam" id="PF04679"/>
    </source>
</evidence>
<dbReference type="GO" id="GO:0006281">
    <property type="term" value="P:DNA repair"/>
    <property type="evidence" value="ECO:0007669"/>
    <property type="project" value="InterPro"/>
</dbReference>
<feature type="region of interest" description="Disordered" evidence="2">
    <location>
        <begin position="177"/>
        <end position="199"/>
    </location>
</feature>
<accession>A0A223RT63</accession>
<feature type="domain" description="DNA ligase ATP-dependent C-terminal" evidence="3">
    <location>
        <begin position="115"/>
        <end position="188"/>
    </location>
</feature>
<dbReference type="CDD" id="cd07971">
    <property type="entry name" value="OBF_DNA_ligase_LigD"/>
    <property type="match status" value="1"/>
</dbReference>
<dbReference type="Proteomes" id="UP000215043">
    <property type="component" value="Chromosome"/>
</dbReference>
<dbReference type="Gene3D" id="3.30.1490.70">
    <property type="match status" value="1"/>
</dbReference>
<dbReference type="Pfam" id="PF04679">
    <property type="entry name" value="DNA_ligase_A_C"/>
    <property type="match status" value="1"/>
</dbReference>
<dbReference type="AlphaFoldDB" id="A0A223RT63"/>
<gene>
    <name evidence="4" type="ORF">CDG81_12935</name>
</gene>
<dbReference type="GO" id="GO:0006310">
    <property type="term" value="P:DNA recombination"/>
    <property type="evidence" value="ECO:0007669"/>
    <property type="project" value="InterPro"/>
</dbReference>
<evidence type="ECO:0000256" key="1">
    <source>
        <dbReference type="ARBA" id="ARBA00012727"/>
    </source>
</evidence>
<protein>
    <recommendedName>
        <fullName evidence="1">DNA ligase (ATP)</fullName>
        <ecNumber evidence="1">6.5.1.1</ecNumber>
    </recommendedName>
</protein>
<dbReference type="EC" id="6.5.1.1" evidence="1"/>
<name>A0A223RT63_9ACTN</name>
<feature type="region of interest" description="Disordered" evidence="2">
    <location>
        <begin position="11"/>
        <end position="31"/>
    </location>
</feature>
<feature type="compositionally biased region" description="Basic and acidic residues" evidence="2">
    <location>
        <begin position="184"/>
        <end position="199"/>
    </location>
</feature>
<organism evidence="4 5">
    <name type="scientific">Actinopolyspora erythraea</name>
    <dbReference type="NCBI Taxonomy" id="414996"/>
    <lineage>
        <taxon>Bacteria</taxon>
        <taxon>Bacillati</taxon>
        <taxon>Actinomycetota</taxon>
        <taxon>Actinomycetes</taxon>
        <taxon>Actinopolysporales</taxon>
        <taxon>Actinopolysporaceae</taxon>
        <taxon>Actinopolyspora</taxon>
    </lineage>
</organism>
<dbReference type="InterPro" id="IPR012340">
    <property type="entry name" value="NA-bd_OB-fold"/>
</dbReference>
<dbReference type="EMBL" id="CP022752">
    <property type="protein sequence ID" value="ASU79041.1"/>
    <property type="molecule type" value="Genomic_DNA"/>
</dbReference>
<evidence type="ECO:0000313" key="4">
    <source>
        <dbReference type="EMBL" id="ASU79041.1"/>
    </source>
</evidence>
<dbReference type="SUPFAM" id="SSF50249">
    <property type="entry name" value="Nucleic acid-binding proteins"/>
    <property type="match status" value="1"/>
</dbReference>
<proteinExistence type="predicted"/>
<dbReference type="OrthoDB" id="9802472at2"/>
<feature type="compositionally biased region" description="Basic and acidic residues" evidence="2">
    <location>
        <begin position="11"/>
        <end position="20"/>
    </location>
</feature>
<sequence>MNELFERLSAESRERLRERSTPGWSEPTLTPLAHEPFSHPDWLFESKLDDERYHQRACARGWEGTLAKDATAPYEHGRSRSWLKFKCVASRELVIGGFTEPTGNRPGLGALLVGYAGKVGTGFDETTLGHLRERLDRLEREHNPFAEDVREHGAHWVVPELVAQVSFTEWPQDGKLRHPSYQGLRRDKEPSEVTRERGT</sequence>
<dbReference type="GO" id="GO:0003910">
    <property type="term" value="F:DNA ligase (ATP) activity"/>
    <property type="evidence" value="ECO:0007669"/>
    <property type="project" value="UniProtKB-EC"/>
</dbReference>
<dbReference type="InterPro" id="IPR012309">
    <property type="entry name" value="DNA_ligase_ATP-dep_C"/>
</dbReference>
<reference evidence="4 5" key="1">
    <citation type="submission" date="2017-08" db="EMBL/GenBank/DDBJ databases">
        <title>The complete genome sequence of moderately halophilic actinomycete Actinopolyspora erythraea YIM 90600, the producer of novel erythromycin, novel actinopolysporins A-C and tubercidin.</title>
        <authorList>
            <person name="Yin M."/>
            <person name="Tang S."/>
        </authorList>
    </citation>
    <scope>NUCLEOTIDE SEQUENCE [LARGE SCALE GENOMIC DNA]</scope>
    <source>
        <strain evidence="4 5">YIM 90600</strain>
    </source>
</reference>
<dbReference type="SUPFAM" id="SSF56091">
    <property type="entry name" value="DNA ligase/mRNA capping enzyme, catalytic domain"/>
    <property type="match status" value="1"/>
</dbReference>
<dbReference type="Gene3D" id="2.40.50.140">
    <property type="entry name" value="Nucleic acid-binding proteins"/>
    <property type="match status" value="1"/>
</dbReference>